<dbReference type="Pfam" id="PF09721">
    <property type="entry name" value="Exosortase_EpsH"/>
    <property type="match status" value="1"/>
</dbReference>
<dbReference type="NCBIfam" id="TIGR04178">
    <property type="entry name" value="exo_archaeo"/>
    <property type="match status" value="1"/>
</dbReference>
<name>A0A2W4R0M1_9GAMM</name>
<feature type="transmembrane region" description="Helical" evidence="9">
    <location>
        <begin position="259"/>
        <end position="283"/>
    </location>
</feature>
<dbReference type="GO" id="GO:0006508">
    <property type="term" value="P:proteolysis"/>
    <property type="evidence" value="ECO:0007669"/>
    <property type="project" value="UniProtKB-KW"/>
</dbReference>
<evidence type="ECO:0000256" key="4">
    <source>
        <dbReference type="ARBA" id="ARBA00022692"/>
    </source>
</evidence>
<evidence type="ECO:0000256" key="7">
    <source>
        <dbReference type="ARBA" id="ARBA00023136"/>
    </source>
</evidence>
<comment type="subcellular location">
    <subcellularLocation>
        <location evidence="1">Cell membrane</location>
        <topology evidence="1">Multi-pass membrane protein</topology>
    </subcellularLocation>
</comment>
<feature type="transmembrane region" description="Helical" evidence="9">
    <location>
        <begin position="95"/>
        <end position="117"/>
    </location>
</feature>
<dbReference type="GO" id="GO:0008233">
    <property type="term" value="F:peptidase activity"/>
    <property type="evidence" value="ECO:0007669"/>
    <property type="project" value="UniProtKB-KW"/>
</dbReference>
<feature type="non-terminal residue" evidence="10">
    <location>
        <position position="524"/>
    </location>
</feature>
<feature type="transmembrane region" description="Helical" evidence="9">
    <location>
        <begin position="163"/>
        <end position="184"/>
    </location>
</feature>
<dbReference type="AlphaFoldDB" id="A0A2W4R0M1"/>
<feature type="transmembrane region" description="Helical" evidence="9">
    <location>
        <begin position="229"/>
        <end position="247"/>
    </location>
</feature>
<evidence type="ECO:0000256" key="3">
    <source>
        <dbReference type="ARBA" id="ARBA00022670"/>
    </source>
</evidence>
<feature type="transmembrane region" description="Helical" evidence="9">
    <location>
        <begin position="295"/>
        <end position="314"/>
    </location>
</feature>
<comment type="caution">
    <text evidence="10">The sequence shown here is derived from an EMBL/GenBank/DDBJ whole genome shotgun (WGS) entry which is preliminary data.</text>
</comment>
<reference evidence="10 11" key="1">
    <citation type="journal article" date="2018" name="Aquat. Microb. Ecol.">
        <title>Gammaproteobacterial methanotrophs dominate.</title>
        <authorList>
            <person name="Rissanen A.J."/>
            <person name="Saarenheimo J."/>
            <person name="Tiirola M."/>
            <person name="Peura S."/>
            <person name="Aalto S.L."/>
            <person name="Karvinen A."/>
            <person name="Nykanen H."/>
        </authorList>
    </citation>
    <scope>NUCLEOTIDE SEQUENCE [LARGE SCALE GENOMIC DNA]</scope>
    <source>
        <strain evidence="10">AMbin10</strain>
    </source>
</reference>
<evidence type="ECO:0000256" key="6">
    <source>
        <dbReference type="ARBA" id="ARBA00022989"/>
    </source>
</evidence>
<keyword evidence="2" id="KW-1003">Cell membrane</keyword>
<feature type="transmembrane region" description="Helical" evidence="9">
    <location>
        <begin position="129"/>
        <end position="156"/>
    </location>
</feature>
<gene>
    <name evidence="10" type="ORF">DM484_18040</name>
</gene>
<dbReference type="InterPro" id="IPR026392">
    <property type="entry name" value="Exo/Archaeosortase_dom"/>
</dbReference>
<protein>
    <recommendedName>
        <fullName evidence="12">Exosortase E/protease, VPEID-CTERM system</fullName>
    </recommendedName>
</protein>
<dbReference type="GO" id="GO:0005886">
    <property type="term" value="C:plasma membrane"/>
    <property type="evidence" value="ECO:0007669"/>
    <property type="project" value="UniProtKB-SubCell"/>
</dbReference>
<feature type="transmembrane region" description="Helical" evidence="9">
    <location>
        <begin position="382"/>
        <end position="405"/>
    </location>
</feature>
<evidence type="ECO:0000256" key="9">
    <source>
        <dbReference type="SAM" id="Phobius"/>
    </source>
</evidence>
<keyword evidence="4 9" id="KW-0812">Transmembrane</keyword>
<evidence type="ECO:0000256" key="1">
    <source>
        <dbReference type="ARBA" id="ARBA00004651"/>
    </source>
</evidence>
<evidence type="ECO:0000256" key="8">
    <source>
        <dbReference type="SAM" id="MobiDB-lite"/>
    </source>
</evidence>
<organism evidence="10 11">
    <name type="scientific">Candidatus Methylumidiphilus alinenensis</name>
    <dbReference type="NCBI Taxonomy" id="2202197"/>
    <lineage>
        <taxon>Bacteria</taxon>
        <taxon>Pseudomonadati</taxon>
        <taxon>Pseudomonadota</taxon>
        <taxon>Gammaproteobacteria</taxon>
        <taxon>Methylococcales</taxon>
        <taxon>Candidatus Methylumidiphilus</taxon>
    </lineage>
</organism>
<feature type="transmembrane region" description="Helical" evidence="9">
    <location>
        <begin position="54"/>
        <end position="74"/>
    </location>
</feature>
<keyword evidence="6 9" id="KW-1133">Transmembrane helix</keyword>
<keyword evidence="5" id="KW-0378">Hydrolase</keyword>
<evidence type="ECO:0008006" key="12">
    <source>
        <dbReference type="Google" id="ProtNLM"/>
    </source>
</evidence>
<feature type="transmembrane region" description="Helical" evidence="9">
    <location>
        <begin position="434"/>
        <end position="454"/>
    </location>
</feature>
<dbReference type="InterPro" id="IPR019127">
    <property type="entry name" value="Exosortase"/>
</dbReference>
<keyword evidence="3" id="KW-0645">Protease</keyword>
<feature type="region of interest" description="Disordered" evidence="8">
    <location>
        <begin position="347"/>
        <end position="369"/>
    </location>
</feature>
<proteinExistence type="predicted"/>
<dbReference type="Proteomes" id="UP000249396">
    <property type="component" value="Unassembled WGS sequence"/>
</dbReference>
<sequence>MSNRPEISSLQRFTIRFCLLLLLLIAELLGLSVNFDNEVFSSDQSWWTRLAYRLAVFLRIGLAFAAVFLLMLSPRLVGILKEARYRASEHPWRRWLLSHLCVFGVFYLATATVFATATDSGHLSGGLMGLWVCLGIANLLSWLLVIEPFGFWLTLVKRERWPLAFAALAGILAWLVGLLAGELWKPLAEGTFWLSHWFLALVYPEVSFNPTRFILGTSKFSVEIAPQCSGYEGIGLVIVFLTVYLWMFRAEIRFPHAFWLFPIGILAIWLANALRIAALIALGDSFSPEIAVGGFHSQAGWISFIAISLGLIWLSRRLRLFSKRTLISIEQRDGGKTVDLSRHSGMDRRNPDCRDATNSSHPWSLGSGGPCRNDGETLNSTVLTAEALLVPGLVLMATIMLTSALSSGFDWLYPLRVLTMGVALWSYRSVYRHWDWSVSLPSLFVGIAVFVLWMQLEPRAEPGPTAMETALATLSGAEKSIWLAFRVIGSVFLVPVVEEMAFRGYMIRRLAGQEFDGSTPPRFT</sequence>
<dbReference type="EMBL" id="QJPH01000377">
    <property type="protein sequence ID" value="PZN75789.1"/>
    <property type="molecule type" value="Genomic_DNA"/>
</dbReference>
<evidence type="ECO:0000313" key="10">
    <source>
        <dbReference type="EMBL" id="PZN75789.1"/>
    </source>
</evidence>
<accession>A0A2W4R0M1</accession>
<evidence type="ECO:0000313" key="11">
    <source>
        <dbReference type="Proteomes" id="UP000249396"/>
    </source>
</evidence>
<evidence type="ECO:0000256" key="2">
    <source>
        <dbReference type="ARBA" id="ARBA00022475"/>
    </source>
</evidence>
<evidence type="ECO:0000256" key="5">
    <source>
        <dbReference type="ARBA" id="ARBA00022801"/>
    </source>
</evidence>
<keyword evidence="7 9" id="KW-0472">Membrane</keyword>